<dbReference type="Pfam" id="PF00173">
    <property type="entry name" value="Cyt-b5"/>
    <property type="match status" value="1"/>
</dbReference>
<dbReference type="eggNOG" id="KOG0537">
    <property type="taxonomic scope" value="Eukaryota"/>
</dbReference>
<dbReference type="OMA" id="VGHSPHA"/>
<dbReference type="InterPro" id="IPR001199">
    <property type="entry name" value="Cyt_B5-like_heme/steroid-bd"/>
</dbReference>
<feature type="domain" description="Cytochrome b5 heme-binding" evidence="6">
    <location>
        <begin position="1"/>
        <end position="84"/>
    </location>
</feature>
<keyword evidence="5" id="KW-1133">Transmembrane helix</keyword>
<evidence type="ECO:0000256" key="5">
    <source>
        <dbReference type="RuleBase" id="RU362121"/>
    </source>
</evidence>
<dbReference type="SMART" id="SM01117">
    <property type="entry name" value="Cyt-b5"/>
    <property type="match status" value="1"/>
</dbReference>
<evidence type="ECO:0000259" key="6">
    <source>
        <dbReference type="PROSITE" id="PS50255"/>
    </source>
</evidence>
<dbReference type="FunCoup" id="A0BIT6">
    <property type="interactions" value="601"/>
</dbReference>
<dbReference type="HOGENOM" id="CLU_102602_3_2_1"/>
<reference evidence="7 8" key="1">
    <citation type="journal article" date="2006" name="Nature">
        <title>Global trends of whole-genome duplications revealed by the ciliate Paramecium tetraurelia.</title>
        <authorList>
            <consortium name="Genoscope"/>
            <person name="Aury J.-M."/>
            <person name="Jaillon O."/>
            <person name="Duret L."/>
            <person name="Noel B."/>
            <person name="Jubin C."/>
            <person name="Porcel B.M."/>
            <person name="Segurens B."/>
            <person name="Daubin V."/>
            <person name="Anthouard V."/>
            <person name="Aiach N."/>
            <person name="Arnaiz O."/>
            <person name="Billaut A."/>
            <person name="Beisson J."/>
            <person name="Blanc I."/>
            <person name="Bouhouche K."/>
            <person name="Camara F."/>
            <person name="Duharcourt S."/>
            <person name="Guigo R."/>
            <person name="Gogendeau D."/>
            <person name="Katinka M."/>
            <person name="Keller A.-M."/>
            <person name="Kissmehl R."/>
            <person name="Klotz C."/>
            <person name="Koll F."/>
            <person name="Le Moue A."/>
            <person name="Lepere C."/>
            <person name="Malinsky S."/>
            <person name="Nowacki M."/>
            <person name="Nowak J.K."/>
            <person name="Plattner H."/>
            <person name="Poulain J."/>
            <person name="Ruiz F."/>
            <person name="Serrano V."/>
            <person name="Zagulski M."/>
            <person name="Dessen P."/>
            <person name="Betermier M."/>
            <person name="Weissenbach J."/>
            <person name="Scarpelli C."/>
            <person name="Schachter V."/>
            <person name="Sperling L."/>
            <person name="Meyer E."/>
            <person name="Cohen J."/>
            <person name="Wincker P."/>
        </authorList>
    </citation>
    <scope>NUCLEOTIDE SEQUENCE [LARGE SCALE GENOMIC DNA]</scope>
    <source>
        <strain evidence="7 8">Stock d4-2</strain>
    </source>
</reference>
<dbReference type="GO" id="GO:0020037">
    <property type="term" value="F:heme binding"/>
    <property type="evidence" value="ECO:0000318"/>
    <property type="project" value="GO_Central"/>
</dbReference>
<dbReference type="PROSITE" id="PS50255">
    <property type="entry name" value="CYTOCHROME_B5_2"/>
    <property type="match status" value="1"/>
</dbReference>
<dbReference type="Gene3D" id="3.10.120.10">
    <property type="entry name" value="Cytochrome b5-like heme/steroid binding domain"/>
    <property type="match status" value="1"/>
</dbReference>
<evidence type="ECO:0000256" key="4">
    <source>
        <dbReference type="ARBA" id="ARBA00038168"/>
    </source>
</evidence>
<dbReference type="GeneID" id="5011635"/>
<keyword evidence="5" id="KW-0472">Membrane</keyword>
<dbReference type="PROSITE" id="PS00191">
    <property type="entry name" value="CYTOCHROME_B5_1"/>
    <property type="match status" value="1"/>
</dbReference>
<keyword evidence="8" id="KW-1185">Reference proteome</keyword>
<dbReference type="STRING" id="5888.A0BIT6"/>
<evidence type="ECO:0000256" key="2">
    <source>
        <dbReference type="ARBA" id="ARBA00022723"/>
    </source>
</evidence>
<dbReference type="PANTHER" id="PTHR19359:SF14">
    <property type="entry name" value="CYTOCHROME B5 A"/>
    <property type="match status" value="1"/>
</dbReference>
<evidence type="ECO:0000313" key="7">
    <source>
        <dbReference type="EMBL" id="CAK58453.1"/>
    </source>
</evidence>
<keyword evidence="2 5" id="KW-0479">Metal-binding</keyword>
<keyword evidence="3 5" id="KW-0408">Iron</keyword>
<dbReference type="InterPro" id="IPR050668">
    <property type="entry name" value="Cytochrome_b5"/>
</dbReference>
<dbReference type="GO" id="GO:0046872">
    <property type="term" value="F:metal ion binding"/>
    <property type="evidence" value="ECO:0007669"/>
    <property type="project" value="UniProtKB-UniRule"/>
</dbReference>
<evidence type="ECO:0000256" key="1">
    <source>
        <dbReference type="ARBA" id="ARBA00022617"/>
    </source>
</evidence>
<sequence>MSRKFTWQEVGDNAKNGWIVIGDSVYGPQGFLDSHPGGPAVIRNKAGKDVTRFFYEMGTKQYMKQGHSQNAQDILKSLKIGEIDKNSQPAKWQVDSDQRLVAITSVLLILAIAFLYFYVLRK</sequence>
<dbReference type="GO" id="GO:0016020">
    <property type="term" value="C:membrane"/>
    <property type="evidence" value="ECO:0000318"/>
    <property type="project" value="GO_Central"/>
</dbReference>
<dbReference type="PANTHER" id="PTHR19359">
    <property type="entry name" value="CYTOCHROME B5"/>
    <property type="match status" value="1"/>
</dbReference>
<keyword evidence="1 5" id="KW-0349">Heme</keyword>
<evidence type="ECO:0000256" key="3">
    <source>
        <dbReference type="ARBA" id="ARBA00023004"/>
    </source>
</evidence>
<dbReference type="Proteomes" id="UP000000600">
    <property type="component" value="Unassembled WGS sequence"/>
</dbReference>
<feature type="transmembrane region" description="Helical" evidence="5">
    <location>
        <begin position="100"/>
        <end position="119"/>
    </location>
</feature>
<organism evidence="7 8">
    <name type="scientific">Paramecium tetraurelia</name>
    <dbReference type="NCBI Taxonomy" id="5888"/>
    <lineage>
        <taxon>Eukaryota</taxon>
        <taxon>Sar</taxon>
        <taxon>Alveolata</taxon>
        <taxon>Ciliophora</taxon>
        <taxon>Intramacronucleata</taxon>
        <taxon>Oligohymenophorea</taxon>
        <taxon>Peniculida</taxon>
        <taxon>Parameciidae</taxon>
        <taxon>Paramecium</taxon>
    </lineage>
</organism>
<keyword evidence="5" id="KW-0812">Transmembrane</keyword>
<gene>
    <name evidence="7" type="ORF">GSPATT00004825001</name>
</gene>
<dbReference type="OrthoDB" id="260519at2759"/>
<accession>A0BIT6</accession>
<dbReference type="EMBL" id="CT867997">
    <property type="protein sequence ID" value="CAK58453.1"/>
    <property type="molecule type" value="Genomic_DNA"/>
</dbReference>
<dbReference type="AlphaFoldDB" id="A0BIT6"/>
<dbReference type="InParanoid" id="A0BIT6"/>
<dbReference type="RefSeq" id="XP_001425851.1">
    <property type="nucleotide sequence ID" value="XM_001425814.1"/>
</dbReference>
<proteinExistence type="inferred from homology"/>
<dbReference type="SUPFAM" id="SSF55856">
    <property type="entry name" value="Cytochrome b5-like heme/steroid binding domain"/>
    <property type="match status" value="1"/>
</dbReference>
<dbReference type="KEGG" id="ptm:GSPATT00004825001"/>
<dbReference type="InterPro" id="IPR018506">
    <property type="entry name" value="Cyt_B5_heme-BS"/>
</dbReference>
<name>A0BIT6_PARTE</name>
<comment type="similarity">
    <text evidence="4 5">Belongs to the cytochrome b5 family.</text>
</comment>
<evidence type="ECO:0000313" key="8">
    <source>
        <dbReference type="Proteomes" id="UP000000600"/>
    </source>
</evidence>
<dbReference type="InterPro" id="IPR036400">
    <property type="entry name" value="Cyt_B5-like_heme/steroid_sf"/>
</dbReference>
<protein>
    <recommendedName>
        <fullName evidence="6">Cytochrome b5 heme-binding domain-containing protein</fullName>
    </recommendedName>
</protein>